<evidence type="ECO:0000256" key="1">
    <source>
        <dbReference type="ARBA" id="ARBA00038414"/>
    </source>
</evidence>
<name>A0A2V3UH15_9HYPH</name>
<dbReference type="GO" id="GO:0047661">
    <property type="term" value="F:amino-acid racemase activity"/>
    <property type="evidence" value="ECO:0007669"/>
    <property type="project" value="InterPro"/>
</dbReference>
<reference evidence="2 3" key="1">
    <citation type="submission" date="2018-05" db="EMBL/GenBank/DDBJ databases">
        <title>Genomic Encyclopedia of Type Strains, Phase IV (KMG-IV): sequencing the most valuable type-strain genomes for metagenomic binning, comparative biology and taxonomic classification.</title>
        <authorList>
            <person name="Goeker M."/>
        </authorList>
    </citation>
    <scope>NUCLEOTIDE SEQUENCE [LARGE SCALE GENOMIC DNA]</scope>
    <source>
        <strain evidence="2 3">DSM 6462</strain>
    </source>
</reference>
<dbReference type="Pfam" id="PF01177">
    <property type="entry name" value="Asp_Glu_race"/>
    <property type="match status" value="1"/>
</dbReference>
<dbReference type="EMBL" id="QJJK01000001">
    <property type="protein sequence ID" value="PXW64655.1"/>
    <property type="molecule type" value="Genomic_DNA"/>
</dbReference>
<dbReference type="PANTHER" id="PTHR28047">
    <property type="entry name" value="PROTEIN DCG1"/>
    <property type="match status" value="1"/>
</dbReference>
<dbReference type="AlphaFoldDB" id="A0A2V3UH15"/>
<accession>A0A2V3UH15</accession>
<comment type="similarity">
    <text evidence="1">Belongs to the HyuE racemase family.</text>
</comment>
<evidence type="ECO:0008006" key="4">
    <source>
        <dbReference type="Google" id="ProtNLM"/>
    </source>
</evidence>
<evidence type="ECO:0000313" key="2">
    <source>
        <dbReference type="EMBL" id="PXW64655.1"/>
    </source>
</evidence>
<comment type="caution">
    <text evidence="2">The sequence shown here is derived from an EMBL/GenBank/DDBJ whole genome shotgun (WGS) entry which is preliminary data.</text>
</comment>
<keyword evidence="3" id="KW-1185">Reference proteome</keyword>
<dbReference type="Gene3D" id="3.40.50.12500">
    <property type="match status" value="1"/>
</dbReference>
<dbReference type="Proteomes" id="UP000248021">
    <property type="component" value="Unassembled WGS sequence"/>
</dbReference>
<dbReference type="InterPro" id="IPR052186">
    <property type="entry name" value="Hydantoin_racemase-like"/>
</dbReference>
<gene>
    <name evidence="2" type="ORF">C7450_101414</name>
</gene>
<dbReference type="InterPro" id="IPR053714">
    <property type="entry name" value="Iso_Racemase_Enz_sf"/>
</dbReference>
<proteinExistence type="inferred from homology"/>
<dbReference type="PANTHER" id="PTHR28047:SF5">
    <property type="entry name" value="PROTEIN DCG1"/>
    <property type="match status" value="1"/>
</dbReference>
<sequence length="281" mass="30061">MPTPRGISRLMKIFWQSFVDASLNAAYLIKLSSYLNEIAAPDTSVHVAGLTPPDRDFGRLSELRCAVAAIDNGLKAEDDGFDAYVMGHFQDPGLYELRSALQIPVVGTGEATLLAASQLGRRLGLVTIDKVFATYHYEQADRYGLGSRIGGIVGLGCKPEDFSEAFAGNESARLSMLADFTVCAQPLIEAGCDVLVPAGVLPGLLLCSEHNLRVAHAPVVNCAAVALKSAEMWVQLQRLNGTQPSRGPSFALASRRARDDFSRLARHGGTSITAASSEDRP</sequence>
<organism evidence="2 3">
    <name type="scientific">Chelatococcus asaccharovorans</name>
    <dbReference type="NCBI Taxonomy" id="28210"/>
    <lineage>
        <taxon>Bacteria</taxon>
        <taxon>Pseudomonadati</taxon>
        <taxon>Pseudomonadota</taxon>
        <taxon>Alphaproteobacteria</taxon>
        <taxon>Hyphomicrobiales</taxon>
        <taxon>Chelatococcaceae</taxon>
        <taxon>Chelatococcus</taxon>
    </lineage>
</organism>
<evidence type="ECO:0000313" key="3">
    <source>
        <dbReference type="Proteomes" id="UP000248021"/>
    </source>
</evidence>
<dbReference type="InterPro" id="IPR015942">
    <property type="entry name" value="Asp/Glu/hydantoin_racemase"/>
</dbReference>
<protein>
    <recommendedName>
        <fullName evidence="4">Asp/Glu/hydantoin racemase</fullName>
    </recommendedName>
</protein>